<name>A0A1C4EC00_9BACT</name>
<protein>
    <recommendedName>
        <fullName evidence="5">Outer membrane protein beta-barrel domain-containing protein</fullName>
    </recommendedName>
</protein>
<keyword evidence="4" id="KW-1185">Reference proteome</keyword>
<dbReference type="AlphaFoldDB" id="A0A1C4EC00"/>
<proteinExistence type="predicted"/>
<dbReference type="Proteomes" id="UP000242818">
    <property type="component" value="Unassembled WGS sequence"/>
</dbReference>
<evidence type="ECO:0000256" key="2">
    <source>
        <dbReference type="SAM" id="SignalP"/>
    </source>
</evidence>
<dbReference type="EMBL" id="FMAR01000008">
    <property type="protein sequence ID" value="SCC41098.1"/>
    <property type="molecule type" value="Genomic_DNA"/>
</dbReference>
<evidence type="ECO:0000313" key="4">
    <source>
        <dbReference type="Proteomes" id="UP000242818"/>
    </source>
</evidence>
<reference evidence="3 4" key="1">
    <citation type="submission" date="2016-08" db="EMBL/GenBank/DDBJ databases">
        <authorList>
            <person name="Seilhamer J.J."/>
        </authorList>
    </citation>
    <scope>NUCLEOTIDE SEQUENCE [LARGE SCALE GENOMIC DNA]</scope>
    <source>
        <strain evidence="3 4">A37T2</strain>
    </source>
</reference>
<evidence type="ECO:0000313" key="3">
    <source>
        <dbReference type="EMBL" id="SCC41098.1"/>
    </source>
</evidence>
<feature type="coiled-coil region" evidence="1">
    <location>
        <begin position="205"/>
        <end position="232"/>
    </location>
</feature>
<accession>A0A1C4EC00</accession>
<keyword evidence="1" id="KW-0175">Coiled coil</keyword>
<sequence>MYVKLLFCLSLLCSGLVQRGVCATLQVDTTAAQTDSVLKTVNAVPDKYYKQVTAKTRQMTATVQQRSLQAVNSMLEKEKKMQAKLSQTDSVAAVRIFKHGIDSLQHLQSLLKSKIPFAGKAMAYDGYIDSLQNSLGFLKQLKQGAGTQKLDGALQSVNGLQDQFQAADQVKNYLQSQKDFLNTQLSHYSNLAGDLKGINKEAYYYTQQLNEYKELLHDKKKAEAKAVSLLQQLPAYKAFLQKHSQLASLFNLSANGDANLAQSLEGLQTRSAVEQLLSQRLGGGPNASAAVSNQMEAARNQFNELKNKFPNLDNAGEMPNFKPNDMKTKSLLQRLEFGANVQFQKSSLYFPTTGDFAGQVAYKFTKKGSIGLGVAYKLGMGSGFNHIRFNSQGVGLRSFMDWQMKGSIYANGGFEENYNNNFGSVAELRRFKAWTGSALLGVSKKYQLNAKMKGNIMLLYDFLWSVHTPTTQPVVLRMGYTF</sequence>
<evidence type="ECO:0008006" key="5">
    <source>
        <dbReference type="Google" id="ProtNLM"/>
    </source>
</evidence>
<feature type="chain" id="PRO_5008691051" description="Outer membrane protein beta-barrel domain-containing protein" evidence="2">
    <location>
        <begin position="20"/>
        <end position="482"/>
    </location>
</feature>
<organism evidence="3 4">
    <name type="scientific">Chitinophaga costaii</name>
    <dbReference type="NCBI Taxonomy" id="1335309"/>
    <lineage>
        <taxon>Bacteria</taxon>
        <taxon>Pseudomonadati</taxon>
        <taxon>Bacteroidota</taxon>
        <taxon>Chitinophagia</taxon>
        <taxon>Chitinophagales</taxon>
        <taxon>Chitinophagaceae</taxon>
        <taxon>Chitinophaga</taxon>
    </lineage>
</organism>
<dbReference type="STRING" id="1335309.GA0116948_1082"/>
<gene>
    <name evidence="3" type="ORF">GA0116948_1082</name>
</gene>
<keyword evidence="2" id="KW-0732">Signal</keyword>
<feature type="signal peptide" evidence="2">
    <location>
        <begin position="1"/>
        <end position="19"/>
    </location>
</feature>
<evidence type="ECO:0000256" key="1">
    <source>
        <dbReference type="SAM" id="Coils"/>
    </source>
</evidence>
<feature type="coiled-coil region" evidence="1">
    <location>
        <begin position="288"/>
        <end position="315"/>
    </location>
</feature>